<dbReference type="AlphaFoldDB" id="A0A9P7U4T5"/>
<proteinExistence type="predicted"/>
<comment type="caution">
    <text evidence="1">The sequence shown here is derived from an EMBL/GenBank/DDBJ whole genome shotgun (WGS) entry which is preliminary data.</text>
</comment>
<evidence type="ECO:0000313" key="2">
    <source>
        <dbReference type="Proteomes" id="UP000707071"/>
    </source>
</evidence>
<name>A0A9P7U4T5_9HYPO</name>
<keyword evidence="2" id="KW-1185">Reference proteome</keyword>
<accession>A0A9P7U4T5</accession>
<gene>
    <name evidence="1" type="ORF">E4U09_007748</name>
</gene>
<dbReference type="EMBL" id="SRRH01000083">
    <property type="protein sequence ID" value="KAG6299831.1"/>
    <property type="molecule type" value="Genomic_DNA"/>
</dbReference>
<sequence>MLADAEESADDTETEREGMFGCSLLRDLSRIPDTYTLLPLEQVAQPPKRSLLGSSDDDQVFEDHVRNLKGLRVGMSLSHHGSSGSGGISNWQKCVPNICSEWLTMEVVPDISSTTKADLLLWSYEYKYARCI</sequence>
<protein>
    <submittedName>
        <fullName evidence="1">Uncharacterized protein</fullName>
    </submittedName>
</protein>
<reference evidence="1 2" key="1">
    <citation type="journal article" date="2020" name="bioRxiv">
        <title>Whole genome comparisons of ergot fungi reveals the divergence and evolution of species within the genus Claviceps are the result of varying mechanisms driving genome evolution and host range expansion.</title>
        <authorList>
            <person name="Wyka S.A."/>
            <person name="Mondo S.J."/>
            <person name="Liu M."/>
            <person name="Dettman J."/>
            <person name="Nalam V."/>
            <person name="Broders K.D."/>
        </authorList>
    </citation>
    <scope>NUCLEOTIDE SEQUENCE [LARGE SCALE GENOMIC DNA]</scope>
    <source>
        <strain evidence="1 2">Clav52</strain>
    </source>
</reference>
<organism evidence="1 2">
    <name type="scientific">Claviceps aff. purpurea</name>
    <dbReference type="NCBI Taxonomy" id="1967640"/>
    <lineage>
        <taxon>Eukaryota</taxon>
        <taxon>Fungi</taxon>
        <taxon>Dikarya</taxon>
        <taxon>Ascomycota</taxon>
        <taxon>Pezizomycotina</taxon>
        <taxon>Sordariomycetes</taxon>
        <taxon>Hypocreomycetidae</taxon>
        <taxon>Hypocreales</taxon>
        <taxon>Clavicipitaceae</taxon>
        <taxon>Claviceps</taxon>
    </lineage>
</organism>
<dbReference type="Proteomes" id="UP000707071">
    <property type="component" value="Unassembled WGS sequence"/>
</dbReference>
<evidence type="ECO:0000313" key="1">
    <source>
        <dbReference type="EMBL" id="KAG6299831.1"/>
    </source>
</evidence>